<dbReference type="Proteomes" id="UP000823775">
    <property type="component" value="Unassembled WGS sequence"/>
</dbReference>
<reference evidence="1 2" key="1">
    <citation type="journal article" date="2021" name="BMC Genomics">
        <title>Datura genome reveals duplications of psychoactive alkaloid biosynthetic genes and high mutation rate following tissue culture.</title>
        <authorList>
            <person name="Rajewski A."/>
            <person name="Carter-House D."/>
            <person name="Stajich J."/>
            <person name="Litt A."/>
        </authorList>
    </citation>
    <scope>NUCLEOTIDE SEQUENCE [LARGE SCALE GENOMIC DNA]</scope>
    <source>
        <strain evidence="1">AR-01</strain>
    </source>
</reference>
<gene>
    <name evidence="1" type="ORF">HAX54_032179</name>
</gene>
<dbReference type="EMBL" id="JACEIK010004095">
    <property type="protein sequence ID" value="MCD9644162.1"/>
    <property type="molecule type" value="Genomic_DNA"/>
</dbReference>
<proteinExistence type="predicted"/>
<evidence type="ECO:0000313" key="2">
    <source>
        <dbReference type="Proteomes" id="UP000823775"/>
    </source>
</evidence>
<comment type="caution">
    <text evidence="1">The sequence shown here is derived from an EMBL/GenBank/DDBJ whole genome shotgun (WGS) entry which is preliminary data.</text>
</comment>
<sequence length="150" mass="17060">MLIELRCCIVYGATESRTEPYIVCSTTPKGKEVIVAEKSRMRGRPRKMEASSLAPKAGPTRRFGVKAVEPHGLTWFNTQKESKYSPENWIDEGRLALEFPDIQEKICELGAGYIFTKLERCNLTLVRELYANWDTLFGESTKVKIRGQVV</sequence>
<keyword evidence="2" id="KW-1185">Reference proteome</keyword>
<accession>A0ABS8VB82</accession>
<evidence type="ECO:0000313" key="1">
    <source>
        <dbReference type="EMBL" id="MCD9644162.1"/>
    </source>
</evidence>
<name>A0ABS8VB82_DATST</name>
<protein>
    <submittedName>
        <fullName evidence="1">Uncharacterized protein</fullName>
    </submittedName>
</protein>
<organism evidence="1 2">
    <name type="scientific">Datura stramonium</name>
    <name type="common">Jimsonweed</name>
    <name type="synonym">Common thornapple</name>
    <dbReference type="NCBI Taxonomy" id="4076"/>
    <lineage>
        <taxon>Eukaryota</taxon>
        <taxon>Viridiplantae</taxon>
        <taxon>Streptophyta</taxon>
        <taxon>Embryophyta</taxon>
        <taxon>Tracheophyta</taxon>
        <taxon>Spermatophyta</taxon>
        <taxon>Magnoliopsida</taxon>
        <taxon>eudicotyledons</taxon>
        <taxon>Gunneridae</taxon>
        <taxon>Pentapetalae</taxon>
        <taxon>asterids</taxon>
        <taxon>lamiids</taxon>
        <taxon>Solanales</taxon>
        <taxon>Solanaceae</taxon>
        <taxon>Solanoideae</taxon>
        <taxon>Datureae</taxon>
        <taxon>Datura</taxon>
    </lineage>
</organism>